<dbReference type="Proteomes" id="UP000524321">
    <property type="component" value="Unassembled WGS sequence"/>
</dbReference>
<sequence length="124" mass="14707">HYLLKDRLIEWEGRRARLELAFDTTDAEQEKEKLKYALSSEQMVMECVRTLYCKKDMKEAVGDVLREIGTFLKAERTYMFNLREGFLHNDYEWCAENAGSRHEALKDISAAQLEEWRRVLNQKG</sequence>
<name>A0A7Y6PID2_PHOVU</name>
<organism evidence="1 2">
    <name type="scientific">Phocaeicola vulgatus</name>
    <name type="common">Bacteroides vulgatus</name>
    <dbReference type="NCBI Taxonomy" id="821"/>
    <lineage>
        <taxon>Bacteria</taxon>
        <taxon>Pseudomonadati</taxon>
        <taxon>Bacteroidota</taxon>
        <taxon>Bacteroidia</taxon>
        <taxon>Bacteroidales</taxon>
        <taxon>Bacteroidaceae</taxon>
        <taxon>Phocaeicola</taxon>
    </lineage>
</organism>
<evidence type="ECO:0000313" key="1">
    <source>
        <dbReference type="EMBL" id="NVB76382.1"/>
    </source>
</evidence>
<dbReference type="AlphaFoldDB" id="A0A7Y6PID2"/>
<proteinExistence type="predicted"/>
<protein>
    <submittedName>
        <fullName evidence="1">Diguanylate cyclase</fullName>
    </submittedName>
</protein>
<feature type="non-terminal residue" evidence="1">
    <location>
        <position position="1"/>
    </location>
</feature>
<evidence type="ECO:0000313" key="2">
    <source>
        <dbReference type="Proteomes" id="UP000524321"/>
    </source>
</evidence>
<accession>A0A7Y6PID2</accession>
<comment type="caution">
    <text evidence="1">The sequence shown here is derived from an EMBL/GenBank/DDBJ whole genome shotgun (WGS) entry which is preliminary data.</text>
</comment>
<reference evidence="1 2" key="2">
    <citation type="submission" date="2020-07" db="EMBL/GenBank/DDBJ databases">
        <title>Bacterial metabolism rescues the inhibition of intestinal drug absorption by food and drug additives.</title>
        <authorList>
            <person name="Zou L."/>
            <person name="Spanogiannopoulos P."/>
            <person name="Chien H.-C."/>
            <person name="Pieper L.M."/>
            <person name="Cai W."/>
            <person name="Khuri N."/>
            <person name="Pottel J."/>
            <person name="Vora B."/>
            <person name="Ni Z."/>
            <person name="Tsakalozou E."/>
            <person name="Zhang W."/>
            <person name="Shoichet B.K."/>
            <person name="Giacomini K.M."/>
            <person name="Turnbaugh P.J."/>
        </authorList>
    </citation>
    <scope>NUCLEOTIDE SEQUENCE [LARGE SCALE GENOMIC DNA]</scope>
    <source>
        <strain evidence="1 2">B33</strain>
    </source>
</reference>
<gene>
    <name evidence="1" type="ORF">HUV05_23395</name>
</gene>
<dbReference type="EMBL" id="JABWDJ010000418">
    <property type="protein sequence ID" value="NVB76382.1"/>
    <property type="molecule type" value="Genomic_DNA"/>
</dbReference>
<feature type="non-terminal residue" evidence="1">
    <location>
        <position position="124"/>
    </location>
</feature>
<reference evidence="1 2" key="1">
    <citation type="submission" date="2020-04" db="EMBL/GenBank/DDBJ databases">
        <authorList>
            <person name="Pieper L."/>
        </authorList>
    </citation>
    <scope>NUCLEOTIDE SEQUENCE [LARGE SCALE GENOMIC DNA]</scope>
    <source>
        <strain evidence="1 2">B33</strain>
    </source>
</reference>